<dbReference type="EMBL" id="CATQJA010001549">
    <property type="protein sequence ID" value="CAJ0567726.1"/>
    <property type="molecule type" value="Genomic_DNA"/>
</dbReference>
<sequence>MWWPVRVITLLLIYCLQLGRTAELAAPAQLQPIRHSACSVLSRPFDNENDHCISLARAPFGIGVEDPGLFLTIVTPGQPTDTEELWYHYGCQERQVFCRNFYQASEHKPVGCYSNTRWDPTMCHCERLNDTAAPILDLEASLHLQDLYSSYMKTTDPSDPKSRQCLTRPIIRAWELGVLRPKIVLCDVTTPYYSPKDGCKEITEAPYSETAVAFYEYIDDLKIVYMCPDKGQVFCTDPADNVDDLDDDDNYYYYYHDYNYDHHYYNYYHNYYHYHDDDDGDDDHNNNDPIVDNPHHYHHHEHDNYAANYDSASYHNDEYYYNYHQSHDDDHYHPYDGLYKYNSFYQYNYTDYNDFYQHNDFDEYDNNDHYYHHNH</sequence>
<gene>
    <name evidence="2" type="ORF">MSPICULIGERA_LOCUS6266</name>
</gene>
<feature type="non-terminal residue" evidence="2">
    <location>
        <position position="1"/>
    </location>
</feature>
<protein>
    <submittedName>
        <fullName evidence="2">Uncharacterized protein</fullName>
    </submittedName>
</protein>
<dbReference type="AlphaFoldDB" id="A0AA36CEW4"/>
<dbReference type="Proteomes" id="UP001177023">
    <property type="component" value="Unassembled WGS sequence"/>
</dbReference>
<evidence type="ECO:0000313" key="2">
    <source>
        <dbReference type="EMBL" id="CAJ0567726.1"/>
    </source>
</evidence>
<evidence type="ECO:0000256" key="1">
    <source>
        <dbReference type="SAM" id="SignalP"/>
    </source>
</evidence>
<feature type="chain" id="PRO_5041221247" evidence="1">
    <location>
        <begin position="22"/>
        <end position="375"/>
    </location>
</feature>
<reference evidence="2" key="1">
    <citation type="submission" date="2023-06" db="EMBL/GenBank/DDBJ databases">
        <authorList>
            <person name="Delattre M."/>
        </authorList>
    </citation>
    <scope>NUCLEOTIDE SEQUENCE</scope>
    <source>
        <strain evidence="2">AF72</strain>
    </source>
</reference>
<keyword evidence="1" id="KW-0732">Signal</keyword>
<evidence type="ECO:0000313" key="3">
    <source>
        <dbReference type="Proteomes" id="UP001177023"/>
    </source>
</evidence>
<keyword evidence="3" id="KW-1185">Reference proteome</keyword>
<feature type="signal peptide" evidence="1">
    <location>
        <begin position="1"/>
        <end position="21"/>
    </location>
</feature>
<proteinExistence type="predicted"/>
<organism evidence="2 3">
    <name type="scientific">Mesorhabditis spiculigera</name>
    <dbReference type="NCBI Taxonomy" id="96644"/>
    <lineage>
        <taxon>Eukaryota</taxon>
        <taxon>Metazoa</taxon>
        <taxon>Ecdysozoa</taxon>
        <taxon>Nematoda</taxon>
        <taxon>Chromadorea</taxon>
        <taxon>Rhabditida</taxon>
        <taxon>Rhabditina</taxon>
        <taxon>Rhabditomorpha</taxon>
        <taxon>Rhabditoidea</taxon>
        <taxon>Rhabditidae</taxon>
        <taxon>Mesorhabditinae</taxon>
        <taxon>Mesorhabditis</taxon>
    </lineage>
</organism>
<name>A0AA36CEW4_9BILA</name>
<accession>A0AA36CEW4</accession>
<comment type="caution">
    <text evidence="2">The sequence shown here is derived from an EMBL/GenBank/DDBJ whole genome shotgun (WGS) entry which is preliminary data.</text>
</comment>